<protein>
    <submittedName>
        <fullName evidence="2">Uncharacterized protein</fullName>
    </submittedName>
</protein>
<keyword evidence="1" id="KW-0812">Transmembrane</keyword>
<organism evidence="2 3">
    <name type="scientific">Shewanella piezotolerans (strain WP3 / JCM 13877)</name>
    <dbReference type="NCBI Taxonomy" id="225849"/>
    <lineage>
        <taxon>Bacteria</taxon>
        <taxon>Pseudomonadati</taxon>
        <taxon>Pseudomonadota</taxon>
        <taxon>Gammaproteobacteria</taxon>
        <taxon>Alteromonadales</taxon>
        <taxon>Shewanellaceae</taxon>
        <taxon>Shewanella</taxon>
    </lineage>
</organism>
<evidence type="ECO:0000256" key="1">
    <source>
        <dbReference type="SAM" id="Phobius"/>
    </source>
</evidence>
<keyword evidence="1" id="KW-0472">Membrane</keyword>
<dbReference type="AlphaFoldDB" id="B8CT75"/>
<dbReference type="EMBL" id="CP000472">
    <property type="protein sequence ID" value="ACJ30984.1"/>
    <property type="molecule type" value="Genomic_DNA"/>
</dbReference>
<dbReference type="HOGENOM" id="CLU_2355560_0_0_6"/>
<feature type="transmembrane region" description="Helical" evidence="1">
    <location>
        <begin position="71"/>
        <end position="91"/>
    </location>
</feature>
<reference evidence="2 3" key="1">
    <citation type="journal article" date="2008" name="PLoS ONE">
        <title>Environmental adaptation: genomic analysis of the piezotolerant and psychrotolerant deep-sea iron reducing bacterium Shewanella piezotolerans WP3.</title>
        <authorList>
            <person name="Wang F."/>
            <person name="Wang J."/>
            <person name="Jian H."/>
            <person name="Zhang B."/>
            <person name="Li S."/>
            <person name="Wang F."/>
            <person name="Zeng X."/>
            <person name="Gao L."/>
            <person name="Bartlett D.H."/>
            <person name="Yu J."/>
            <person name="Hu S."/>
            <person name="Xiao X."/>
        </authorList>
    </citation>
    <scope>NUCLEOTIDE SEQUENCE [LARGE SCALE GENOMIC DNA]</scope>
    <source>
        <strain evidence="3">WP3 / JCM 13877</strain>
    </source>
</reference>
<evidence type="ECO:0000313" key="3">
    <source>
        <dbReference type="Proteomes" id="UP000000753"/>
    </source>
</evidence>
<evidence type="ECO:0000313" key="2">
    <source>
        <dbReference type="EMBL" id="ACJ30984.1"/>
    </source>
</evidence>
<keyword evidence="1" id="KW-1133">Transmembrane helix</keyword>
<dbReference type="eggNOG" id="ENOG502ZEEE">
    <property type="taxonomic scope" value="Bacteria"/>
</dbReference>
<feature type="transmembrane region" description="Helical" evidence="1">
    <location>
        <begin position="12"/>
        <end position="32"/>
    </location>
</feature>
<accession>B8CT75</accession>
<gene>
    <name evidence="2" type="ordered locus">swp_4336</name>
</gene>
<keyword evidence="3" id="KW-1185">Reference proteome</keyword>
<sequence length="97" mass="10889">MMFPYPEHYRVAAPPIITGAMVVWSLISRLVFGDASSLSLYPLLALFPLVVLLHIILIWDARSMGRLDQSFYALVHCSLAFVVWTFCIMHVNGSGFS</sequence>
<dbReference type="STRING" id="225849.swp_4336"/>
<dbReference type="KEGG" id="swp:swp_4336"/>
<dbReference type="Proteomes" id="UP000000753">
    <property type="component" value="Chromosome"/>
</dbReference>
<proteinExistence type="predicted"/>
<feature type="transmembrane region" description="Helical" evidence="1">
    <location>
        <begin position="38"/>
        <end position="59"/>
    </location>
</feature>
<name>B8CT75_SHEPW</name>